<proteinExistence type="predicted"/>
<dbReference type="PANTHER" id="PTHR13618:SF1">
    <property type="entry name" value="PROTEIN ROGDI HOMOLOG"/>
    <property type="match status" value="1"/>
</dbReference>
<sequence>MATAIYPYIAPKELKKEEDDSTARELSWLLDSVQETLASLKSGLEECYALLAPIEPGSTLVTSSPRSESVKGHITRVGTTIVKGSLHLRLRTYSPLQLSISQEHPLILPQLSRLRALLNQSLDCVDITRWTGDRHSAPFITSQLHLLHSILIEALSLLKGPVLLQPTSDTPPQTPSLTDIEASVSAHSPPWNEISYDAQTFTPALPQNLSLHFLPTSSSLILTVRVLEPTSTPPSTFNKLALAIGAQRRLEHDEIDEVFMYKGEEVRVREKVRVESSADPVLLVLGAKLGSLERCVEAGRMGLRAVLGVDDEG</sequence>
<dbReference type="OrthoDB" id="66510at2759"/>
<dbReference type="Pfam" id="PF10259">
    <property type="entry name" value="Rogdi_lz"/>
    <property type="match status" value="1"/>
</dbReference>
<accession>A0A370TK82</accession>
<dbReference type="EMBL" id="NPIC01000005">
    <property type="protein sequence ID" value="RDL35932.1"/>
    <property type="molecule type" value="Genomic_DNA"/>
</dbReference>
<evidence type="ECO:0000313" key="2">
    <source>
        <dbReference type="Proteomes" id="UP000254866"/>
    </source>
</evidence>
<dbReference type="RefSeq" id="XP_031868588.1">
    <property type="nucleotide sequence ID" value="XM_032015167.1"/>
</dbReference>
<dbReference type="InterPro" id="IPR028241">
    <property type="entry name" value="RAVE2/Rogdi"/>
</dbReference>
<comment type="caution">
    <text evidence="1">The sequence shown here is derived from an EMBL/GenBank/DDBJ whole genome shotgun (WGS) entry which is preliminary data.</text>
</comment>
<reference evidence="1 2" key="1">
    <citation type="journal article" date="2018" name="IMA Fungus">
        <title>IMA Genome-F 9: Draft genome sequence of Annulohypoxylon stygium, Aspergillus mulundensis, Berkeleyomyces basicola (syn. Thielaviopsis basicola), Ceratocystis smalleyi, two Cercospora beticola strains, Coleophoma cylindrospora, Fusarium fracticaudum, Phialophora cf. hyalina, and Morchella septimelata.</title>
        <authorList>
            <person name="Wingfield B.D."/>
            <person name="Bills G.F."/>
            <person name="Dong Y."/>
            <person name="Huang W."/>
            <person name="Nel W.J."/>
            <person name="Swalarsk-Parry B.S."/>
            <person name="Vaghefi N."/>
            <person name="Wilken P.M."/>
            <person name="An Z."/>
            <person name="de Beer Z.W."/>
            <person name="De Vos L."/>
            <person name="Chen L."/>
            <person name="Duong T.A."/>
            <person name="Gao Y."/>
            <person name="Hammerbacher A."/>
            <person name="Kikkert J.R."/>
            <person name="Li Y."/>
            <person name="Li H."/>
            <person name="Li K."/>
            <person name="Li Q."/>
            <person name="Liu X."/>
            <person name="Ma X."/>
            <person name="Naidoo K."/>
            <person name="Pethybridge S.J."/>
            <person name="Sun J."/>
            <person name="Steenkamp E.T."/>
            <person name="van der Nest M.A."/>
            <person name="van Wyk S."/>
            <person name="Wingfield M.J."/>
            <person name="Xiong C."/>
            <person name="Yue Q."/>
            <person name="Zhang X."/>
        </authorList>
    </citation>
    <scope>NUCLEOTIDE SEQUENCE [LARGE SCALE GENOMIC DNA]</scope>
    <source>
        <strain evidence="1 2">BP 5553</strain>
    </source>
</reference>
<dbReference type="Proteomes" id="UP000254866">
    <property type="component" value="Unassembled WGS sequence"/>
</dbReference>
<keyword evidence="2" id="KW-1185">Reference proteome</keyword>
<dbReference type="PANTHER" id="PTHR13618">
    <property type="entry name" value="LEUCINE ZIPPER CONTAINING TRANSCRIPTION FACTOR LZF1"/>
    <property type="match status" value="1"/>
</dbReference>
<protein>
    <recommendedName>
        <fullName evidence="3">RAVE subunit 2/Rogdi</fullName>
    </recommendedName>
</protein>
<dbReference type="GO" id="GO:0043291">
    <property type="term" value="C:RAVE complex"/>
    <property type="evidence" value="ECO:0007669"/>
    <property type="project" value="TreeGrafter"/>
</dbReference>
<evidence type="ECO:0008006" key="3">
    <source>
        <dbReference type="Google" id="ProtNLM"/>
    </source>
</evidence>
<gene>
    <name evidence="1" type="ORF">BP5553_06544</name>
</gene>
<dbReference type="STRING" id="2656787.A0A370TK82"/>
<dbReference type="GeneID" id="43599393"/>
<organism evidence="1 2">
    <name type="scientific">Venustampulla echinocandica</name>
    <dbReference type="NCBI Taxonomy" id="2656787"/>
    <lineage>
        <taxon>Eukaryota</taxon>
        <taxon>Fungi</taxon>
        <taxon>Dikarya</taxon>
        <taxon>Ascomycota</taxon>
        <taxon>Pezizomycotina</taxon>
        <taxon>Leotiomycetes</taxon>
        <taxon>Helotiales</taxon>
        <taxon>Pleuroascaceae</taxon>
        <taxon>Venustampulla</taxon>
    </lineage>
</organism>
<name>A0A370TK82_9HELO</name>
<dbReference type="AlphaFoldDB" id="A0A370TK82"/>
<evidence type="ECO:0000313" key="1">
    <source>
        <dbReference type="EMBL" id="RDL35932.1"/>
    </source>
</evidence>